<keyword evidence="2" id="KW-1003">Cell membrane</keyword>
<evidence type="ECO:0000256" key="4">
    <source>
        <dbReference type="ARBA" id="ARBA00022989"/>
    </source>
</evidence>
<dbReference type="GO" id="GO:0005886">
    <property type="term" value="C:plasma membrane"/>
    <property type="evidence" value="ECO:0007669"/>
    <property type="project" value="UniProtKB-SubCell"/>
</dbReference>
<dbReference type="AlphaFoldDB" id="A0A540VUX8"/>
<keyword evidence="4 6" id="KW-1133">Transmembrane helix</keyword>
<feature type="domain" description="Type II secretion system protein GspF" evidence="7">
    <location>
        <begin position="66"/>
        <end position="191"/>
    </location>
</feature>
<dbReference type="STRING" id="1260251.SPISAL_03705"/>
<organism evidence="8 9">
    <name type="scientific">Spiribacter salinus</name>
    <dbReference type="NCBI Taxonomy" id="1335746"/>
    <lineage>
        <taxon>Bacteria</taxon>
        <taxon>Pseudomonadati</taxon>
        <taxon>Pseudomonadota</taxon>
        <taxon>Gammaproteobacteria</taxon>
        <taxon>Chromatiales</taxon>
        <taxon>Ectothiorhodospiraceae</taxon>
        <taxon>Spiribacter</taxon>
    </lineage>
</organism>
<comment type="caution">
    <text evidence="8">The sequence shown here is derived from an EMBL/GenBank/DDBJ whole genome shotgun (WGS) entry which is preliminary data.</text>
</comment>
<keyword evidence="3 6" id="KW-0812">Transmembrane</keyword>
<dbReference type="Proteomes" id="UP000315400">
    <property type="component" value="Unassembled WGS sequence"/>
</dbReference>
<feature type="transmembrane region" description="Helical" evidence="6">
    <location>
        <begin position="178"/>
        <end position="194"/>
    </location>
</feature>
<gene>
    <name evidence="8" type="ORF">FKY71_03020</name>
</gene>
<evidence type="ECO:0000256" key="6">
    <source>
        <dbReference type="SAM" id="Phobius"/>
    </source>
</evidence>
<comment type="subcellular location">
    <subcellularLocation>
        <location evidence="1">Cell membrane</location>
        <topology evidence="1">Multi-pass membrane protein</topology>
    </subcellularLocation>
</comment>
<dbReference type="PANTHER" id="PTHR35007:SF1">
    <property type="entry name" value="PILUS ASSEMBLY PROTEIN"/>
    <property type="match status" value="1"/>
</dbReference>
<dbReference type="PANTHER" id="PTHR35007">
    <property type="entry name" value="INTEGRAL MEMBRANE PROTEIN-RELATED"/>
    <property type="match status" value="1"/>
</dbReference>
<proteinExistence type="predicted"/>
<reference evidence="8 9" key="1">
    <citation type="submission" date="2019-06" db="EMBL/GenBank/DDBJ databases">
        <title>Metagenome assembled Genome of Spiribacter salinus SL48-SHIP from the microbial mat of Salt Lake 48 (Novosibirsk region, Russia).</title>
        <authorList>
            <person name="Shipova A."/>
            <person name="Rozanov A.S."/>
            <person name="Bryanskaya A.V."/>
            <person name="Peltek S.E."/>
        </authorList>
    </citation>
    <scope>NUCLEOTIDE SEQUENCE [LARGE SCALE GENOMIC DNA]</scope>
    <source>
        <strain evidence="8">SL48-SHIP-2</strain>
    </source>
</reference>
<protein>
    <recommendedName>
        <fullName evidence="7">Type II secretion system protein GspF domain-containing protein</fullName>
    </recommendedName>
</protein>
<dbReference type="InterPro" id="IPR018076">
    <property type="entry name" value="T2SS_GspF_dom"/>
</dbReference>
<accession>A0A540VUX8</accession>
<name>A0A540VUX8_9GAMM</name>
<evidence type="ECO:0000313" key="9">
    <source>
        <dbReference type="Proteomes" id="UP000315400"/>
    </source>
</evidence>
<keyword evidence="5 6" id="KW-0472">Membrane</keyword>
<feature type="transmembrane region" description="Helical" evidence="6">
    <location>
        <begin position="6"/>
        <end position="28"/>
    </location>
</feature>
<evidence type="ECO:0000313" key="8">
    <source>
        <dbReference type="EMBL" id="TQF00559.1"/>
    </source>
</evidence>
<evidence type="ECO:0000259" key="7">
    <source>
        <dbReference type="Pfam" id="PF00482"/>
    </source>
</evidence>
<feature type="transmembrane region" description="Helical" evidence="6">
    <location>
        <begin position="206"/>
        <end position="225"/>
    </location>
</feature>
<evidence type="ECO:0000256" key="1">
    <source>
        <dbReference type="ARBA" id="ARBA00004651"/>
    </source>
</evidence>
<sequence length="233" mass="25480">MDGASAAFTIVNFTAAALAALGLVNGLLSGRKTQRFSTNQRIPPAWNRWQHQRRRKAFIRQFPDALQALASGLRAGSNLSRGLESIARHQPAPVANEFAHLIHRQRLGEPIERSLDDLHARIPTEEVALLRSAITVSQQVGGDLAGTLDELVSTLRERAAVEERVQALTAMGRMQGRVMTLLPFAIAAMLYVQQPTLMSRLFTEPMGLAVVALAGIMMGLAAWSIRRIVSIDI</sequence>
<dbReference type="Gene3D" id="1.20.81.30">
    <property type="entry name" value="Type II secretion system (T2SS), domain F"/>
    <property type="match status" value="1"/>
</dbReference>
<dbReference type="Pfam" id="PF00482">
    <property type="entry name" value="T2SSF"/>
    <property type="match status" value="1"/>
</dbReference>
<dbReference type="EMBL" id="VIFK01000010">
    <property type="protein sequence ID" value="TQF00559.1"/>
    <property type="molecule type" value="Genomic_DNA"/>
</dbReference>
<evidence type="ECO:0000256" key="5">
    <source>
        <dbReference type="ARBA" id="ARBA00023136"/>
    </source>
</evidence>
<evidence type="ECO:0000256" key="3">
    <source>
        <dbReference type="ARBA" id="ARBA00022692"/>
    </source>
</evidence>
<evidence type="ECO:0000256" key="2">
    <source>
        <dbReference type="ARBA" id="ARBA00022475"/>
    </source>
</evidence>
<dbReference type="InterPro" id="IPR042094">
    <property type="entry name" value="T2SS_GspF_sf"/>
</dbReference>